<dbReference type="AlphaFoldDB" id="A0A4Z1JZS8"/>
<protein>
    <submittedName>
        <fullName evidence="2">Uncharacterized protein</fullName>
    </submittedName>
</protein>
<proteinExistence type="predicted"/>
<feature type="compositionally biased region" description="Low complexity" evidence="1">
    <location>
        <begin position="25"/>
        <end position="53"/>
    </location>
</feature>
<accession>A0A4Z1JZS8</accession>
<sequence>MSSRDIYDKATVYNPVDTRTKPPQSSNTSNKLSSSHSKVPSSNRPSSSAAPKAYTTLERDKKSTNKGLSQQHTLLQRDGQASSSRGHTSGSHDHTQLNRDQKSSSSSRQPSMMRAATTAPPDAKSKFKSQRDINMASQQVRYQEMNYEEKKKQDEWVREFIVYAGPCPAGFSWERVKHGYVCNGGNHLCTDDLLAEGKGGFYMGTLDAGWWGPLYDSSSHIRLVYADTLVHEYAKKHGLDPTVAPVIPPPVIPATHEVHPGIAKAMAGLGPMPQACAIEDVLQKFKRVGQFERAMGLGNSARSSHHISGASSHHTSNGHTSSSGHLSNYGYLSSSGHLSSSGYHSSGVTPQLNTLYGPGGLPNRLAMSTSNGSLSQGGQLPLGYLPAAYRNDPYGQGPLGRRRY</sequence>
<comment type="caution">
    <text evidence="2">The sequence shown here is derived from an EMBL/GenBank/DDBJ whole genome shotgun (WGS) entry which is preliminary data.</text>
</comment>
<feature type="region of interest" description="Disordered" evidence="1">
    <location>
        <begin position="1"/>
        <end position="131"/>
    </location>
</feature>
<reference evidence="2 3" key="1">
    <citation type="submission" date="2017-12" db="EMBL/GenBank/DDBJ databases">
        <title>Comparative genomics of Botrytis spp.</title>
        <authorList>
            <person name="Valero-Jimenez C.A."/>
            <person name="Tapia P."/>
            <person name="Veloso J."/>
            <person name="Silva-Moreno E."/>
            <person name="Staats M."/>
            <person name="Valdes J.H."/>
            <person name="Van Kan J.A.L."/>
        </authorList>
    </citation>
    <scope>NUCLEOTIDE SEQUENCE [LARGE SCALE GENOMIC DNA]</scope>
    <source>
        <strain evidence="2 3">Be9601</strain>
    </source>
</reference>
<name>A0A4Z1JZS8_9HELO</name>
<dbReference type="EMBL" id="PQXM01000136">
    <property type="protein sequence ID" value="TGO76782.1"/>
    <property type="molecule type" value="Genomic_DNA"/>
</dbReference>
<evidence type="ECO:0000313" key="2">
    <source>
        <dbReference type="EMBL" id="TGO76782.1"/>
    </source>
</evidence>
<evidence type="ECO:0000256" key="1">
    <source>
        <dbReference type="SAM" id="MobiDB-lite"/>
    </source>
</evidence>
<feature type="compositionally biased region" description="Low complexity" evidence="1">
    <location>
        <begin position="300"/>
        <end position="323"/>
    </location>
</feature>
<gene>
    <name evidence="2" type="ORF">BELL_0137g00080</name>
</gene>
<feature type="compositionally biased region" description="Basic and acidic residues" evidence="1">
    <location>
        <begin position="90"/>
        <end position="102"/>
    </location>
</feature>
<keyword evidence="3" id="KW-1185">Reference proteome</keyword>
<feature type="compositionally biased region" description="Polar residues" evidence="1">
    <location>
        <begin position="65"/>
        <end position="89"/>
    </location>
</feature>
<organism evidence="2 3">
    <name type="scientific">Botrytis elliptica</name>
    <dbReference type="NCBI Taxonomy" id="278938"/>
    <lineage>
        <taxon>Eukaryota</taxon>
        <taxon>Fungi</taxon>
        <taxon>Dikarya</taxon>
        <taxon>Ascomycota</taxon>
        <taxon>Pezizomycotina</taxon>
        <taxon>Leotiomycetes</taxon>
        <taxon>Helotiales</taxon>
        <taxon>Sclerotiniaceae</taxon>
        <taxon>Botrytis</taxon>
    </lineage>
</organism>
<dbReference type="Proteomes" id="UP000297229">
    <property type="component" value="Unassembled WGS sequence"/>
</dbReference>
<feature type="region of interest" description="Disordered" evidence="1">
    <location>
        <begin position="299"/>
        <end position="323"/>
    </location>
</feature>
<evidence type="ECO:0000313" key="3">
    <source>
        <dbReference type="Proteomes" id="UP000297229"/>
    </source>
</evidence>